<gene>
    <name evidence="3" type="ORF">LEMA_P006330.1</name>
</gene>
<dbReference type="EMBL" id="FP929139">
    <property type="protein sequence ID" value="CBY01846.1"/>
    <property type="molecule type" value="Genomic_DNA"/>
</dbReference>
<dbReference type="OMA" id="HRAFDQC"/>
<dbReference type="STRING" id="985895.E5AF57"/>
<dbReference type="GeneID" id="13286018"/>
<organism evidence="3 4">
    <name type="scientific">Leptosphaeria maculans (strain JN3 / isolate v23.1.3 / race Av1-4-5-6-7-8)</name>
    <name type="common">Blackleg fungus</name>
    <name type="synonym">Phoma lingam</name>
    <dbReference type="NCBI Taxonomy" id="985895"/>
    <lineage>
        <taxon>Eukaryota</taxon>
        <taxon>Fungi</taxon>
        <taxon>Dikarya</taxon>
        <taxon>Ascomycota</taxon>
        <taxon>Pezizomycotina</taxon>
        <taxon>Dothideomycetes</taxon>
        <taxon>Pleosporomycetidae</taxon>
        <taxon>Pleosporales</taxon>
        <taxon>Pleosporineae</taxon>
        <taxon>Leptosphaeriaceae</taxon>
        <taxon>Plenodomus</taxon>
        <taxon>Plenodomus lingam/Leptosphaeria maculans species complex</taxon>
    </lineage>
</organism>
<dbReference type="SUPFAM" id="SSF110395">
    <property type="entry name" value="CutC-like"/>
    <property type="match status" value="1"/>
</dbReference>
<evidence type="ECO:0000256" key="1">
    <source>
        <dbReference type="ARBA" id="ARBA00007768"/>
    </source>
</evidence>
<dbReference type="eggNOG" id="KOG4013">
    <property type="taxonomic scope" value="Eukaryota"/>
</dbReference>
<dbReference type="InParanoid" id="E5AF57"/>
<dbReference type="AlphaFoldDB" id="E5AF57"/>
<proteinExistence type="inferred from homology"/>
<keyword evidence="4" id="KW-1185">Reference proteome</keyword>
<dbReference type="Gene3D" id="3.20.20.380">
    <property type="entry name" value="Copper homeostasis (CutC) domain"/>
    <property type="match status" value="1"/>
</dbReference>
<evidence type="ECO:0000313" key="4">
    <source>
        <dbReference type="Proteomes" id="UP000002668"/>
    </source>
</evidence>
<dbReference type="OrthoDB" id="7392499at2759"/>
<dbReference type="InterPro" id="IPR005627">
    <property type="entry name" value="CutC-like"/>
</dbReference>
<dbReference type="Pfam" id="PF03932">
    <property type="entry name" value="CutC"/>
    <property type="match status" value="1"/>
</dbReference>
<dbReference type="HOGENOM" id="CLU_050555_3_2_1"/>
<dbReference type="RefSeq" id="XP_003845325.1">
    <property type="nucleotide sequence ID" value="XM_003845277.1"/>
</dbReference>
<dbReference type="PANTHER" id="PTHR12598:SF0">
    <property type="entry name" value="COPPER HOMEOSTASIS PROTEIN CUTC HOMOLOG"/>
    <property type="match status" value="1"/>
</dbReference>
<accession>E5AF57</accession>
<comment type="similarity">
    <text evidence="1">Belongs to the CutC family.</text>
</comment>
<reference evidence="4" key="1">
    <citation type="journal article" date="2011" name="Nat. Commun.">
        <title>Effector diversification within compartments of the Leptosphaeria maculans genome affected by Repeat-Induced Point mutations.</title>
        <authorList>
            <person name="Rouxel T."/>
            <person name="Grandaubert J."/>
            <person name="Hane J.K."/>
            <person name="Hoede C."/>
            <person name="van de Wouw A.P."/>
            <person name="Couloux A."/>
            <person name="Dominguez V."/>
            <person name="Anthouard V."/>
            <person name="Bally P."/>
            <person name="Bourras S."/>
            <person name="Cozijnsen A.J."/>
            <person name="Ciuffetti L.M."/>
            <person name="Degrave A."/>
            <person name="Dilmaghani A."/>
            <person name="Duret L."/>
            <person name="Fudal I."/>
            <person name="Goodwin S.B."/>
            <person name="Gout L."/>
            <person name="Glaser N."/>
            <person name="Linglin J."/>
            <person name="Kema G.H.J."/>
            <person name="Lapalu N."/>
            <person name="Lawrence C.B."/>
            <person name="May K."/>
            <person name="Meyer M."/>
            <person name="Ollivier B."/>
            <person name="Poulain J."/>
            <person name="Schoch C.L."/>
            <person name="Simon A."/>
            <person name="Spatafora J.W."/>
            <person name="Stachowiak A."/>
            <person name="Turgeon B.G."/>
            <person name="Tyler B.M."/>
            <person name="Vincent D."/>
            <person name="Weissenbach J."/>
            <person name="Amselem J."/>
            <person name="Quesneville H."/>
            <person name="Oliver R.P."/>
            <person name="Wincker P."/>
            <person name="Balesdent M.-H."/>
            <person name="Howlett B.J."/>
        </authorList>
    </citation>
    <scope>NUCLEOTIDE SEQUENCE [LARGE SCALE GENOMIC DNA]</scope>
    <source>
        <strain evidence="4">JN3 / isolate v23.1.3 / race Av1-4-5-6-7-8</strain>
    </source>
</reference>
<dbReference type="GO" id="GO:0005507">
    <property type="term" value="F:copper ion binding"/>
    <property type="evidence" value="ECO:0007669"/>
    <property type="project" value="TreeGrafter"/>
</dbReference>
<evidence type="ECO:0000313" key="3">
    <source>
        <dbReference type="EMBL" id="CBY01846.1"/>
    </source>
</evidence>
<evidence type="ECO:0000256" key="2">
    <source>
        <dbReference type="ARBA" id="ARBA00019014"/>
    </source>
</evidence>
<dbReference type="PANTHER" id="PTHR12598">
    <property type="entry name" value="COPPER HOMEOSTASIS PROTEIN CUTC"/>
    <property type="match status" value="1"/>
</dbReference>
<name>E5AF57_LEPMJ</name>
<dbReference type="InterPro" id="IPR036822">
    <property type="entry name" value="CutC-like_dom_sf"/>
</dbReference>
<sequence length="226" mass="24889">MLEIACFNLPSVYAAAKAGADQIELCANYKAGGITPPNQWGTELSLKSPGVPVKVMIRPRGGDFNYTGEEFEQMKTSISEWKRYRVTGFVFGVLDANQRFDEVRNRELVELAMPFPCTFHRAIDAIYAWESAANSMVRCGFKSILCGSGEDGANKASTLQSRYGRDIMVLYGGGVRSSNIEESRRETKVDWMHSSGITQPGEDVDVDEVGKMKSILTHLSQELAGG</sequence>
<protein>
    <recommendedName>
        <fullName evidence="2">Copper homeostasis protein cutC homolog</fullName>
    </recommendedName>
</protein>
<dbReference type="VEuPathDB" id="FungiDB:LEMA_P006330.1"/>
<dbReference type="Proteomes" id="UP000002668">
    <property type="component" value="Genome"/>
</dbReference>